<dbReference type="InterPro" id="IPR001199">
    <property type="entry name" value="Cyt_B5-like_heme/steroid-bd"/>
</dbReference>
<evidence type="ECO:0000313" key="14">
    <source>
        <dbReference type="Proteomes" id="UP000708148"/>
    </source>
</evidence>
<dbReference type="FunFam" id="3.90.420.10:FF:000003">
    <property type="entry name" value="Nitrate reductase"/>
    <property type="match status" value="1"/>
</dbReference>
<evidence type="ECO:0000256" key="7">
    <source>
        <dbReference type="ARBA" id="ARBA00022723"/>
    </source>
</evidence>
<dbReference type="InterPro" id="IPR018506">
    <property type="entry name" value="Cyt_B5_heme-BS"/>
</dbReference>
<dbReference type="Pfam" id="PF00174">
    <property type="entry name" value="Oxidored_molyb"/>
    <property type="match status" value="1"/>
</dbReference>
<dbReference type="Gene3D" id="3.10.120.10">
    <property type="entry name" value="Cytochrome b5-like heme/steroid binding domain"/>
    <property type="match status" value="1"/>
</dbReference>
<keyword evidence="9" id="KW-0408">Iron</keyword>
<keyword evidence="8" id="KW-0560">Oxidoreductase</keyword>
<dbReference type="GO" id="GO:0043546">
    <property type="term" value="F:molybdopterin cofactor binding"/>
    <property type="evidence" value="ECO:0007669"/>
    <property type="project" value="InterPro"/>
</dbReference>
<comment type="subunit">
    <text evidence="3">Homodimer.</text>
</comment>
<evidence type="ECO:0000256" key="3">
    <source>
        <dbReference type="ARBA" id="ARBA00011738"/>
    </source>
</evidence>
<evidence type="ECO:0000313" key="13">
    <source>
        <dbReference type="EMBL" id="CAD7697183.1"/>
    </source>
</evidence>
<dbReference type="Proteomes" id="UP000708148">
    <property type="component" value="Unassembled WGS sequence"/>
</dbReference>
<dbReference type="GO" id="GO:0020037">
    <property type="term" value="F:heme binding"/>
    <property type="evidence" value="ECO:0007669"/>
    <property type="project" value="InterPro"/>
</dbReference>
<sequence>MGVSALVAEEVQGAPAQAHLDKTTADWGLHRLADGIDQKDADTPDNWIPRHPKILRLTGRHPLNCESPLDLLLGAGFVTPVSLHLVRNHGAVPKLDWKTHRIEVGGLVNNPVSMSMDELVKFPSITIPVTVTCAGNRRKEENMIKKSIGFNWGPGSTSCTYWTGVRLCDILKHAGVKSPDQGAHFVCYRGPKGELPKGEDGSYGTSVTLAAAMDPSNDILLAYKQNGRWLTPDHGFPVRMLIPGYIGGRMVKWLSEITVTKEESNNFYHYHDNRVLPPHVDAELAKEEGWWFKPDYIINELNIQSAAARPAHDEVVSLKHNKPYKIKGYSFTGGGRKVIRVEVSLDDGSSWRQATIHRFEKPNPYGKYWCWVFWDLTVETFDFTRCKEILVRAWDSSQNGQPAVITWNVMGMMNNCYFRIKIHPHTDASGNIGFRFQHPAPIELGKLGNMGWREEEHLRDEAIKTVTTEVAAVQAAAPKPPGSKNVYTMEEVSKHTTEESCWFIHNGKVYDGTSFLDDHPGGGDSILINGGLDATEEFDSIHSTKAKEMLKDYYIGDLQG</sequence>
<reference evidence="13" key="1">
    <citation type="submission" date="2020-12" db="EMBL/GenBank/DDBJ databases">
        <authorList>
            <person name="Iha C."/>
        </authorList>
    </citation>
    <scope>NUCLEOTIDE SEQUENCE</scope>
</reference>
<evidence type="ECO:0000256" key="5">
    <source>
        <dbReference type="ARBA" id="ARBA00022617"/>
    </source>
</evidence>
<keyword evidence="7" id="KW-0479">Metal-binding</keyword>
<dbReference type="Gene3D" id="2.60.40.650">
    <property type="match status" value="1"/>
</dbReference>
<dbReference type="GO" id="GO:0006790">
    <property type="term" value="P:sulfur compound metabolic process"/>
    <property type="evidence" value="ECO:0007669"/>
    <property type="project" value="TreeGrafter"/>
</dbReference>
<keyword evidence="5" id="KW-0349">Heme</keyword>
<keyword evidence="10" id="KW-0472">Membrane</keyword>
<dbReference type="Pfam" id="PF00173">
    <property type="entry name" value="Cyt-b5"/>
    <property type="match status" value="1"/>
</dbReference>
<proteinExistence type="predicted"/>
<evidence type="ECO:0000256" key="4">
    <source>
        <dbReference type="ARBA" id="ARBA00022505"/>
    </source>
</evidence>
<protein>
    <recommendedName>
        <fullName evidence="11">Nitrate reductase [NADH]</fullName>
    </recommendedName>
</protein>
<evidence type="ECO:0000256" key="8">
    <source>
        <dbReference type="ARBA" id="ARBA00023002"/>
    </source>
</evidence>
<dbReference type="InterPro" id="IPR022407">
    <property type="entry name" value="OxRdtase_Mopterin_BS"/>
</dbReference>
<comment type="caution">
    <text evidence="13">The sequence shown here is derived from an EMBL/GenBank/DDBJ whole genome shotgun (WGS) entry which is preliminary data.</text>
</comment>
<gene>
    <name evidence="13" type="ORF">OSTQU699_LOCUS2544</name>
</gene>
<comment type="subcellular location">
    <subcellularLocation>
        <location evidence="2">Membrane</location>
    </subcellularLocation>
</comment>
<dbReference type="GO" id="GO:0030151">
    <property type="term" value="F:molybdenum ion binding"/>
    <property type="evidence" value="ECO:0007669"/>
    <property type="project" value="InterPro"/>
</dbReference>
<dbReference type="PROSITE" id="PS50255">
    <property type="entry name" value="CYTOCHROME_B5_2"/>
    <property type="match status" value="1"/>
</dbReference>
<dbReference type="InterPro" id="IPR014756">
    <property type="entry name" value="Ig_E-set"/>
</dbReference>
<dbReference type="GO" id="GO:0016020">
    <property type="term" value="C:membrane"/>
    <property type="evidence" value="ECO:0007669"/>
    <property type="project" value="UniProtKB-SubCell"/>
</dbReference>
<evidence type="ECO:0000256" key="1">
    <source>
        <dbReference type="ARBA" id="ARBA00001924"/>
    </source>
</evidence>
<dbReference type="PROSITE" id="PS00559">
    <property type="entry name" value="MOLYBDOPTERIN_EUK"/>
    <property type="match status" value="1"/>
</dbReference>
<keyword evidence="4" id="KW-0500">Molybdenum</keyword>
<dbReference type="OrthoDB" id="432685at2759"/>
<evidence type="ECO:0000256" key="10">
    <source>
        <dbReference type="ARBA" id="ARBA00023136"/>
    </source>
</evidence>
<dbReference type="GO" id="GO:0043436">
    <property type="term" value="P:oxoacid metabolic process"/>
    <property type="evidence" value="ECO:0007669"/>
    <property type="project" value="UniProtKB-ARBA"/>
</dbReference>
<dbReference type="SUPFAM" id="SSF81296">
    <property type="entry name" value="E set domains"/>
    <property type="match status" value="1"/>
</dbReference>
<evidence type="ECO:0000256" key="2">
    <source>
        <dbReference type="ARBA" id="ARBA00004370"/>
    </source>
</evidence>
<evidence type="ECO:0000256" key="11">
    <source>
        <dbReference type="ARBA" id="ARBA00073662"/>
    </source>
</evidence>
<dbReference type="InterPro" id="IPR008335">
    <property type="entry name" value="Mopterin_OxRdtase_euk"/>
</dbReference>
<dbReference type="InterPro" id="IPR005066">
    <property type="entry name" value="MoCF_OxRdtse_dimer"/>
</dbReference>
<dbReference type="SUPFAM" id="SSF56524">
    <property type="entry name" value="Oxidoreductase molybdopterin-binding domain"/>
    <property type="match status" value="1"/>
</dbReference>
<dbReference type="PANTHER" id="PTHR19372">
    <property type="entry name" value="SULFITE REDUCTASE"/>
    <property type="match status" value="1"/>
</dbReference>
<evidence type="ECO:0000259" key="12">
    <source>
        <dbReference type="PROSITE" id="PS50255"/>
    </source>
</evidence>
<dbReference type="GO" id="GO:0008482">
    <property type="term" value="F:sulfite oxidase activity"/>
    <property type="evidence" value="ECO:0007669"/>
    <property type="project" value="TreeGrafter"/>
</dbReference>
<dbReference type="FunFam" id="3.10.120.10:FF:000002">
    <property type="entry name" value="Cytochrome b5 type B"/>
    <property type="match status" value="1"/>
</dbReference>
<keyword evidence="14" id="KW-1185">Reference proteome</keyword>
<name>A0A8S1IT71_9CHLO</name>
<dbReference type="Pfam" id="PF03404">
    <property type="entry name" value="Mo-co_dimer"/>
    <property type="match status" value="1"/>
</dbReference>
<keyword evidence="6" id="KW-0812">Transmembrane</keyword>
<dbReference type="InterPro" id="IPR000572">
    <property type="entry name" value="OxRdtase_Mopterin-bd_dom"/>
</dbReference>
<dbReference type="AlphaFoldDB" id="A0A8S1IT71"/>
<dbReference type="EMBL" id="CAJHUC010000622">
    <property type="protein sequence ID" value="CAD7697183.1"/>
    <property type="molecule type" value="Genomic_DNA"/>
</dbReference>
<dbReference type="CDD" id="cd02112">
    <property type="entry name" value="eukary_NR_Moco"/>
    <property type="match status" value="1"/>
</dbReference>
<organism evidence="13 14">
    <name type="scientific">Ostreobium quekettii</name>
    <dbReference type="NCBI Taxonomy" id="121088"/>
    <lineage>
        <taxon>Eukaryota</taxon>
        <taxon>Viridiplantae</taxon>
        <taxon>Chlorophyta</taxon>
        <taxon>core chlorophytes</taxon>
        <taxon>Ulvophyceae</taxon>
        <taxon>TCBD clade</taxon>
        <taxon>Bryopsidales</taxon>
        <taxon>Ostreobineae</taxon>
        <taxon>Ostreobiaceae</taxon>
        <taxon>Ostreobium</taxon>
    </lineage>
</organism>
<dbReference type="SUPFAM" id="SSF55856">
    <property type="entry name" value="Cytochrome b5-like heme/steroid binding domain"/>
    <property type="match status" value="1"/>
</dbReference>
<comment type="cofactor">
    <cofactor evidence="1">
        <name>Mo-molybdopterin</name>
        <dbReference type="ChEBI" id="CHEBI:71302"/>
    </cofactor>
</comment>
<dbReference type="InterPro" id="IPR036400">
    <property type="entry name" value="Cyt_B5-like_heme/steroid_sf"/>
</dbReference>
<dbReference type="InterPro" id="IPR036374">
    <property type="entry name" value="OxRdtase_Mopterin-bd_sf"/>
</dbReference>
<dbReference type="PROSITE" id="PS00191">
    <property type="entry name" value="CYTOCHROME_B5_1"/>
    <property type="match status" value="1"/>
</dbReference>
<feature type="domain" description="Cytochrome b5 heme-binding" evidence="12">
    <location>
        <begin position="484"/>
        <end position="559"/>
    </location>
</feature>
<dbReference type="SMART" id="SM01117">
    <property type="entry name" value="Cyt-b5"/>
    <property type="match status" value="1"/>
</dbReference>
<dbReference type="Gene3D" id="3.90.420.10">
    <property type="entry name" value="Oxidoreductase, molybdopterin-binding domain"/>
    <property type="match status" value="1"/>
</dbReference>
<accession>A0A8S1IT71</accession>
<dbReference type="PANTHER" id="PTHR19372:SF7">
    <property type="entry name" value="SULFITE OXIDASE, MITOCHONDRIAL"/>
    <property type="match status" value="1"/>
</dbReference>
<evidence type="ECO:0000256" key="9">
    <source>
        <dbReference type="ARBA" id="ARBA00023004"/>
    </source>
</evidence>
<dbReference type="PRINTS" id="PR00407">
    <property type="entry name" value="EUMOPTERIN"/>
</dbReference>
<dbReference type="PRINTS" id="PR00363">
    <property type="entry name" value="CYTOCHROMEB5"/>
</dbReference>
<evidence type="ECO:0000256" key="6">
    <source>
        <dbReference type="ARBA" id="ARBA00022692"/>
    </source>
</evidence>